<proteinExistence type="predicted"/>
<evidence type="ECO:0000256" key="1">
    <source>
        <dbReference type="SAM" id="MobiDB-lite"/>
    </source>
</evidence>
<protein>
    <submittedName>
        <fullName evidence="2">Uncharacterized protein</fullName>
    </submittedName>
</protein>
<evidence type="ECO:0000313" key="3">
    <source>
        <dbReference type="Proteomes" id="UP000474159"/>
    </source>
</evidence>
<reference evidence="2 3" key="1">
    <citation type="submission" date="2019-09" db="EMBL/GenBank/DDBJ databases">
        <title>YIM 48816 draft genome.</title>
        <authorList>
            <person name="Jiang L."/>
        </authorList>
    </citation>
    <scope>NUCLEOTIDE SEQUENCE [LARGE SCALE GENOMIC DNA]</scope>
    <source>
        <strain evidence="2 3">YIM 48816</strain>
    </source>
</reference>
<name>A0A6L3SR55_9HYPH</name>
<feature type="compositionally biased region" description="Basic and acidic residues" evidence="1">
    <location>
        <begin position="72"/>
        <end position="83"/>
    </location>
</feature>
<dbReference type="AlphaFoldDB" id="A0A6L3SR55"/>
<evidence type="ECO:0000313" key="2">
    <source>
        <dbReference type="EMBL" id="KAB1070712.1"/>
    </source>
</evidence>
<accession>A0A6L3SR55</accession>
<sequence length="83" mass="8930">RPGVVESAIAERVRGATSPDNAHPSPQPSPARERGPVAPSGLVLVSAAHPRITSRTPDRRCEQTSERITSPVRERSSRREPTG</sequence>
<comment type="caution">
    <text evidence="2">The sequence shown here is derived from an EMBL/GenBank/DDBJ whole genome shotgun (WGS) entry which is preliminary data.</text>
</comment>
<organism evidence="2 3">
    <name type="scientific">Methylobacterium soli</name>
    <dbReference type="NCBI Taxonomy" id="553447"/>
    <lineage>
        <taxon>Bacteria</taxon>
        <taxon>Pseudomonadati</taxon>
        <taxon>Pseudomonadota</taxon>
        <taxon>Alphaproteobacteria</taxon>
        <taxon>Hyphomicrobiales</taxon>
        <taxon>Methylobacteriaceae</taxon>
        <taxon>Methylobacterium</taxon>
    </lineage>
</organism>
<feature type="compositionally biased region" description="Basic and acidic residues" evidence="1">
    <location>
        <begin position="56"/>
        <end position="65"/>
    </location>
</feature>
<gene>
    <name evidence="2" type="ORF">F6X53_29850</name>
</gene>
<feature type="non-terminal residue" evidence="2">
    <location>
        <position position="1"/>
    </location>
</feature>
<keyword evidence="3" id="KW-1185">Reference proteome</keyword>
<feature type="region of interest" description="Disordered" evidence="1">
    <location>
        <begin position="11"/>
        <end position="83"/>
    </location>
</feature>
<dbReference type="Proteomes" id="UP000474159">
    <property type="component" value="Unassembled WGS sequence"/>
</dbReference>
<dbReference type="EMBL" id="VZZK01000060">
    <property type="protein sequence ID" value="KAB1070712.1"/>
    <property type="molecule type" value="Genomic_DNA"/>
</dbReference>